<dbReference type="InterPro" id="IPR002347">
    <property type="entry name" value="SDR_fam"/>
</dbReference>
<dbReference type="PANTHER" id="PTHR43157">
    <property type="entry name" value="PHOSPHATIDYLINOSITOL-GLYCAN BIOSYNTHESIS CLASS F PROTEIN-RELATED"/>
    <property type="match status" value="1"/>
</dbReference>
<keyword evidence="1" id="KW-0560">Oxidoreductase</keyword>
<evidence type="ECO:0000313" key="2">
    <source>
        <dbReference type="EMBL" id="CAK0787159.1"/>
    </source>
</evidence>
<reference evidence="2 3" key="1">
    <citation type="submission" date="2023-10" db="EMBL/GenBank/DDBJ databases">
        <authorList>
            <person name="Maclean D."/>
            <person name="Macfadyen A."/>
        </authorList>
    </citation>
    <scope>NUCLEOTIDE SEQUENCE [LARGE SCALE GENOMIC DNA]</scope>
</reference>
<evidence type="ECO:0000256" key="1">
    <source>
        <dbReference type="ARBA" id="ARBA00023002"/>
    </source>
</evidence>
<comment type="caution">
    <text evidence="2">The sequence shown here is derived from an EMBL/GenBank/DDBJ whole genome shotgun (WGS) entry which is preliminary data.</text>
</comment>
<accession>A0AAV1IMG2</accession>
<dbReference type="GO" id="GO:0016491">
    <property type="term" value="F:oxidoreductase activity"/>
    <property type="evidence" value="ECO:0007669"/>
    <property type="project" value="UniProtKB-KW"/>
</dbReference>
<proteinExistence type="predicted"/>
<dbReference type="PRINTS" id="PR00081">
    <property type="entry name" value="GDHRDH"/>
</dbReference>
<name>A0AAV1IMG2_9CHLO</name>
<dbReference type="Pfam" id="PF00106">
    <property type="entry name" value="adh_short"/>
    <property type="match status" value="1"/>
</dbReference>
<dbReference type="Gene3D" id="3.40.50.720">
    <property type="entry name" value="NAD(P)-binding Rossmann-like Domain"/>
    <property type="match status" value="1"/>
</dbReference>
<dbReference type="CDD" id="cd05327">
    <property type="entry name" value="retinol-DH_like_SDR_c_like"/>
    <property type="match status" value="1"/>
</dbReference>
<dbReference type="PANTHER" id="PTHR43157:SF73">
    <property type="entry name" value="WW DOMAIN-CONTAINING OXIDOREDUCTASE-LIKE PROTEIN"/>
    <property type="match status" value="1"/>
</dbReference>
<sequence length="315" mass="33968">MAPSKKLNWHTTALHAVQGANLAGKTSLVTGGNSGLGVETVKALATAGSRVVLTSRSVEAGNKVAEQLRAEGVKGQIKVMQLDLADLASVKKFSKAYLAEERGPDLLILNAGVMACPQSYTKDGFEMQIGTNHFGHFALTQQLLPSMKALRRPARIVVVSSRAHEMGSIDIQDLHYRHRRYTAWGAYGQSKLANILFAKQLAKNLEGTNVKAFSLHPGVINTPLTRHVYGTGFAGWAVQNLVSIVGYPWLKSPAQGAATSITAAVSPDLESHSGVYLHDSQIKVPTKAAQDMDMAAELWKETERELAEAEKKLTS</sequence>
<dbReference type="EMBL" id="CAUYUE010000016">
    <property type="protein sequence ID" value="CAK0787159.1"/>
    <property type="molecule type" value="Genomic_DNA"/>
</dbReference>
<dbReference type="SUPFAM" id="SSF51735">
    <property type="entry name" value="NAD(P)-binding Rossmann-fold domains"/>
    <property type="match status" value="1"/>
</dbReference>
<organism evidence="2 3">
    <name type="scientific">Coccomyxa viridis</name>
    <dbReference type="NCBI Taxonomy" id="1274662"/>
    <lineage>
        <taxon>Eukaryota</taxon>
        <taxon>Viridiplantae</taxon>
        <taxon>Chlorophyta</taxon>
        <taxon>core chlorophytes</taxon>
        <taxon>Trebouxiophyceae</taxon>
        <taxon>Trebouxiophyceae incertae sedis</taxon>
        <taxon>Coccomyxaceae</taxon>
        <taxon>Coccomyxa</taxon>
    </lineage>
</organism>
<dbReference type="InterPro" id="IPR036291">
    <property type="entry name" value="NAD(P)-bd_dom_sf"/>
</dbReference>
<dbReference type="Proteomes" id="UP001314263">
    <property type="component" value="Unassembled WGS sequence"/>
</dbReference>
<evidence type="ECO:0000313" key="3">
    <source>
        <dbReference type="Proteomes" id="UP001314263"/>
    </source>
</evidence>
<dbReference type="AlphaFoldDB" id="A0AAV1IMG2"/>
<protein>
    <submittedName>
        <fullName evidence="2">Uncharacterized protein</fullName>
    </submittedName>
</protein>
<keyword evidence="3" id="KW-1185">Reference proteome</keyword>
<gene>
    <name evidence="2" type="ORF">CVIRNUC_010375</name>
</gene>